<dbReference type="EMBL" id="JARKIE010000056">
    <property type="protein sequence ID" value="KAJ7691716.1"/>
    <property type="molecule type" value="Genomic_DNA"/>
</dbReference>
<proteinExistence type="predicted"/>
<gene>
    <name evidence="1" type="ORF">B0H17DRAFT_934754</name>
</gene>
<sequence>MPSPTTRPSFGSTFSGGIQDIAAVLSLFGTEQCELHVGSALHGGERGGFLYAAITPLSIFGSLGPAKAAFNIVLASIPHFGARKLRDLGIEPKGETLTLTTLDGNCYLAEQRVLELLDRHYV</sequence>
<organism evidence="1 2">
    <name type="scientific">Mycena rosella</name>
    <name type="common">Pink bonnet</name>
    <name type="synonym">Agaricus rosellus</name>
    <dbReference type="NCBI Taxonomy" id="1033263"/>
    <lineage>
        <taxon>Eukaryota</taxon>
        <taxon>Fungi</taxon>
        <taxon>Dikarya</taxon>
        <taxon>Basidiomycota</taxon>
        <taxon>Agaricomycotina</taxon>
        <taxon>Agaricomycetes</taxon>
        <taxon>Agaricomycetidae</taxon>
        <taxon>Agaricales</taxon>
        <taxon>Marasmiineae</taxon>
        <taxon>Mycenaceae</taxon>
        <taxon>Mycena</taxon>
    </lineage>
</organism>
<evidence type="ECO:0000313" key="2">
    <source>
        <dbReference type="Proteomes" id="UP001221757"/>
    </source>
</evidence>
<protein>
    <submittedName>
        <fullName evidence="1">Uncharacterized protein</fullName>
    </submittedName>
</protein>
<accession>A0AAD7DHX7</accession>
<dbReference type="AlphaFoldDB" id="A0AAD7DHX7"/>
<feature type="non-terminal residue" evidence="1">
    <location>
        <position position="122"/>
    </location>
</feature>
<comment type="caution">
    <text evidence="1">The sequence shown here is derived from an EMBL/GenBank/DDBJ whole genome shotgun (WGS) entry which is preliminary data.</text>
</comment>
<keyword evidence="2" id="KW-1185">Reference proteome</keyword>
<dbReference type="Proteomes" id="UP001221757">
    <property type="component" value="Unassembled WGS sequence"/>
</dbReference>
<evidence type="ECO:0000313" key="1">
    <source>
        <dbReference type="EMBL" id="KAJ7691716.1"/>
    </source>
</evidence>
<name>A0AAD7DHX7_MYCRO</name>
<reference evidence="1" key="1">
    <citation type="submission" date="2023-03" db="EMBL/GenBank/DDBJ databases">
        <title>Massive genome expansion in bonnet fungi (Mycena s.s.) driven by repeated elements and novel gene families across ecological guilds.</title>
        <authorList>
            <consortium name="Lawrence Berkeley National Laboratory"/>
            <person name="Harder C.B."/>
            <person name="Miyauchi S."/>
            <person name="Viragh M."/>
            <person name="Kuo A."/>
            <person name="Thoen E."/>
            <person name="Andreopoulos B."/>
            <person name="Lu D."/>
            <person name="Skrede I."/>
            <person name="Drula E."/>
            <person name="Henrissat B."/>
            <person name="Morin E."/>
            <person name="Kohler A."/>
            <person name="Barry K."/>
            <person name="LaButti K."/>
            <person name="Morin E."/>
            <person name="Salamov A."/>
            <person name="Lipzen A."/>
            <person name="Mereny Z."/>
            <person name="Hegedus B."/>
            <person name="Baldrian P."/>
            <person name="Stursova M."/>
            <person name="Weitz H."/>
            <person name="Taylor A."/>
            <person name="Grigoriev I.V."/>
            <person name="Nagy L.G."/>
            <person name="Martin F."/>
            <person name="Kauserud H."/>
        </authorList>
    </citation>
    <scope>NUCLEOTIDE SEQUENCE</scope>
    <source>
        <strain evidence="1">CBHHK067</strain>
    </source>
</reference>